<feature type="transmembrane region" description="Helical" evidence="1">
    <location>
        <begin position="202"/>
        <end position="219"/>
    </location>
</feature>
<keyword evidence="1" id="KW-0812">Transmembrane</keyword>
<keyword evidence="3" id="KW-1185">Reference proteome</keyword>
<protein>
    <submittedName>
        <fullName evidence="2">Uncharacterized protein</fullName>
    </submittedName>
</protein>
<reference evidence="2" key="1">
    <citation type="submission" date="2022-05" db="EMBL/GenBank/DDBJ databases">
        <authorList>
            <person name="Park J.-S."/>
        </authorList>
    </citation>
    <scope>NUCLEOTIDE SEQUENCE</scope>
    <source>
        <strain evidence="2">2012CJ41-6</strain>
    </source>
</reference>
<feature type="transmembrane region" description="Helical" evidence="1">
    <location>
        <begin position="123"/>
        <end position="140"/>
    </location>
</feature>
<feature type="transmembrane region" description="Helical" evidence="1">
    <location>
        <begin position="61"/>
        <end position="93"/>
    </location>
</feature>
<accession>A0ABT0Q2Q7</accession>
<proteinExistence type="predicted"/>
<keyword evidence="1" id="KW-0472">Membrane</keyword>
<evidence type="ECO:0000313" key="3">
    <source>
        <dbReference type="Proteomes" id="UP001203880"/>
    </source>
</evidence>
<organism evidence="2 3">
    <name type="scientific">Ruegeria spongiae</name>
    <dbReference type="NCBI Taxonomy" id="2942209"/>
    <lineage>
        <taxon>Bacteria</taxon>
        <taxon>Pseudomonadati</taxon>
        <taxon>Pseudomonadota</taxon>
        <taxon>Alphaproteobacteria</taxon>
        <taxon>Rhodobacterales</taxon>
        <taxon>Roseobacteraceae</taxon>
        <taxon>Ruegeria</taxon>
    </lineage>
</organism>
<dbReference type="RefSeq" id="WP_249709772.1">
    <property type="nucleotide sequence ID" value="NZ_JAMFMB010000010.1"/>
</dbReference>
<feature type="transmembrane region" description="Helical" evidence="1">
    <location>
        <begin position="20"/>
        <end position="40"/>
    </location>
</feature>
<gene>
    <name evidence="2" type="ORF">M3P21_10130</name>
</gene>
<sequence>MATLNDHSSLSQPVRGGGTLLPFWIAGLIVAAFLSFDIGLSHGLETVTSEGGPIETASALLWGYAALSLIWFAPGIALGRGWHFIMLFLLFAARELDMDKAYLSDGILKARLYSGDAPLGEKLIGLMVITLILSVVIRMLRENLGDWLSALRQGSIWAFAAGGALLLAIVSKTIDGAGRKLAPLGIELNHTLDKGLGMAEEWMELGFVLLAILAVCLWARGRNEFNPTP</sequence>
<name>A0ABT0Q2Q7_9RHOB</name>
<keyword evidence="1" id="KW-1133">Transmembrane helix</keyword>
<dbReference type="EMBL" id="JAMFMB010000010">
    <property type="protein sequence ID" value="MCL6283887.1"/>
    <property type="molecule type" value="Genomic_DNA"/>
</dbReference>
<feature type="transmembrane region" description="Helical" evidence="1">
    <location>
        <begin position="156"/>
        <end position="174"/>
    </location>
</feature>
<dbReference type="Proteomes" id="UP001203880">
    <property type="component" value="Unassembled WGS sequence"/>
</dbReference>
<evidence type="ECO:0000313" key="2">
    <source>
        <dbReference type="EMBL" id="MCL6283887.1"/>
    </source>
</evidence>
<comment type="caution">
    <text evidence="2">The sequence shown here is derived from an EMBL/GenBank/DDBJ whole genome shotgun (WGS) entry which is preliminary data.</text>
</comment>
<evidence type="ECO:0000256" key="1">
    <source>
        <dbReference type="SAM" id="Phobius"/>
    </source>
</evidence>